<evidence type="ECO:0000313" key="1">
    <source>
        <dbReference type="EnsemblMetazoa" id="Aqu2.1.17556_001"/>
    </source>
</evidence>
<reference evidence="1" key="1">
    <citation type="submission" date="2017-05" db="UniProtKB">
        <authorList>
            <consortium name="EnsemblMetazoa"/>
        </authorList>
    </citation>
    <scope>IDENTIFICATION</scope>
</reference>
<dbReference type="Gene3D" id="1.20.920.60">
    <property type="match status" value="1"/>
</dbReference>
<organism evidence="1">
    <name type="scientific">Amphimedon queenslandica</name>
    <name type="common">Sponge</name>
    <dbReference type="NCBI Taxonomy" id="400682"/>
    <lineage>
        <taxon>Eukaryota</taxon>
        <taxon>Metazoa</taxon>
        <taxon>Porifera</taxon>
        <taxon>Demospongiae</taxon>
        <taxon>Heteroscleromorpha</taxon>
        <taxon>Haplosclerida</taxon>
        <taxon>Niphatidae</taxon>
        <taxon>Amphimedon</taxon>
    </lineage>
</organism>
<name>A0A1X7TRU1_AMPQE</name>
<sequence length="60" mass="6945">MALESICMLIGEPYTDWKSIRQIIMKENFIPTIANFSTEDITDDTRIKMENHANKAVGLW</sequence>
<proteinExistence type="predicted"/>
<dbReference type="InParanoid" id="A0A1X7TRU1"/>
<accession>A0A1X7TRU1</accession>
<dbReference type="EnsemblMetazoa" id="Aqu2.1.17556_001">
    <property type="protein sequence ID" value="Aqu2.1.17556_001"/>
    <property type="gene ID" value="Aqu2.1.17556"/>
</dbReference>
<dbReference type="STRING" id="400682.A0A1X7TRU1"/>
<dbReference type="AlphaFoldDB" id="A0A1X7TRU1"/>
<protein>
    <submittedName>
        <fullName evidence="1">Uncharacterized protein</fullName>
    </submittedName>
</protein>